<dbReference type="EMBL" id="BDIP01003804">
    <property type="protein sequence ID" value="GIQ88142.1"/>
    <property type="molecule type" value="Genomic_DNA"/>
</dbReference>
<gene>
    <name evidence="1" type="ORF">KIPB_010322</name>
</gene>
<feature type="non-terminal residue" evidence="1">
    <location>
        <position position="1"/>
    </location>
</feature>
<dbReference type="AlphaFoldDB" id="A0A9K3D3R5"/>
<dbReference type="Proteomes" id="UP000265618">
    <property type="component" value="Unassembled WGS sequence"/>
</dbReference>
<sequence length="632" mass="71505">MDPRFITVTPFSVDPASLSATLKWLRDQRISECAFGQRGWVRAPLNDEEGERQQIQSASEYVDMCMREGERLLLEMEGEREIGVETEYQHILHEVSVRSLLHGLRTLCLRRLNSYSAYTDVTDAYERDQMEKRYSSNVALIVALYHLNEPLCCISWRDITYHVVNRLCCIDWVGAIVERVKGMEDGASEFDYSTHQSVWDTLSCEVAELGLRKRGLSDLSTGELMRTRSVLLSSILGHSQDPYALVGSTYPWPSTGFRALSLLDKELSHFHTHMPLDMHLLDSEDQYQTECTHDTYHMEWATATAKVKKTITSLRRVTNEGLAWRQRDNGILRFNSVYRANADTLIPFDFANTYAIERYLGLCLHRSLPRLVAVQGVPMEPLLWVPKDDLEAMCSVSPSQCMVVREAYPYRCTLVSLRPPLDGIPQRETECPCLNVTGDPVSLTLCTCRGILYAFAITGGSDEDEEDSYHSSDDEREEVEFNLEIYALHTSTEGVDEEAGWVSVPVPRVLAETRGVVWVKECQDGVMECMVDCGVRNPGKSPHYRMVRITPTVDVQPSLLPGSSSVLEDIYLNVTPLPDDTVCPPPHSACVRLPNQRDYTVWLHDGMLLGRERVSGEVRPLGRVRGPLVTVD</sequence>
<name>A0A9K3D3R5_9EUKA</name>
<comment type="caution">
    <text evidence="1">The sequence shown here is derived from an EMBL/GenBank/DDBJ whole genome shotgun (WGS) entry which is preliminary data.</text>
</comment>
<proteinExistence type="predicted"/>
<keyword evidence="2" id="KW-1185">Reference proteome</keyword>
<reference evidence="1 2" key="1">
    <citation type="journal article" date="2018" name="PLoS ONE">
        <title>The draft genome of Kipferlia bialata reveals reductive genome evolution in fornicate parasites.</title>
        <authorList>
            <person name="Tanifuji G."/>
            <person name="Takabayashi S."/>
            <person name="Kume K."/>
            <person name="Takagi M."/>
            <person name="Nakayama T."/>
            <person name="Kamikawa R."/>
            <person name="Inagaki Y."/>
            <person name="Hashimoto T."/>
        </authorList>
    </citation>
    <scope>NUCLEOTIDE SEQUENCE [LARGE SCALE GENOMIC DNA]</scope>
    <source>
        <strain evidence="1">NY0173</strain>
    </source>
</reference>
<evidence type="ECO:0000313" key="1">
    <source>
        <dbReference type="EMBL" id="GIQ88142.1"/>
    </source>
</evidence>
<accession>A0A9K3D3R5</accession>
<organism evidence="1 2">
    <name type="scientific">Kipferlia bialata</name>
    <dbReference type="NCBI Taxonomy" id="797122"/>
    <lineage>
        <taxon>Eukaryota</taxon>
        <taxon>Metamonada</taxon>
        <taxon>Carpediemonas-like organisms</taxon>
        <taxon>Kipferlia</taxon>
    </lineage>
</organism>
<protein>
    <submittedName>
        <fullName evidence="1">Uncharacterized protein</fullName>
    </submittedName>
</protein>
<evidence type="ECO:0000313" key="2">
    <source>
        <dbReference type="Proteomes" id="UP000265618"/>
    </source>
</evidence>